<name>A0A3P8FLF9_HELPZ</name>
<keyword evidence="3 14" id="KW-0732">Signal</keyword>
<evidence type="ECO:0000256" key="13">
    <source>
        <dbReference type="SAM" id="Phobius"/>
    </source>
</evidence>
<feature type="disulfide bond" evidence="11">
    <location>
        <begin position="52"/>
        <end position="61"/>
    </location>
</feature>
<evidence type="ECO:0000256" key="10">
    <source>
        <dbReference type="PROSITE-ProRule" id="PRU00023"/>
    </source>
</evidence>
<dbReference type="Gene3D" id="2.10.25.10">
    <property type="entry name" value="Laminin"/>
    <property type="match status" value="2"/>
</dbReference>
<gene>
    <name evidence="17" type="ORF">HPBE_LOCUS20415</name>
</gene>
<evidence type="ECO:0000256" key="12">
    <source>
        <dbReference type="SAM" id="MobiDB-lite"/>
    </source>
</evidence>
<keyword evidence="10" id="KW-0040">ANK repeat</keyword>
<accession>A0A3P8FLF9</accession>
<evidence type="ECO:0000256" key="9">
    <source>
        <dbReference type="ARBA" id="ARBA00046288"/>
    </source>
</evidence>
<dbReference type="PANTHER" id="PTHR24049:SF22">
    <property type="entry name" value="DROSOPHILA CRUMBS HOMOLOG"/>
    <property type="match status" value="1"/>
</dbReference>
<dbReference type="InterPro" id="IPR036860">
    <property type="entry name" value="SH2_dom_sf"/>
</dbReference>
<evidence type="ECO:0000313" key="19">
    <source>
        <dbReference type="WBParaSite" id="HPBE_0002041601-mRNA-1"/>
    </source>
</evidence>
<feature type="domain" description="EGF-like" evidence="15">
    <location>
        <begin position="102"/>
        <end position="144"/>
    </location>
</feature>
<keyword evidence="8" id="KW-0325">Glycoprotein</keyword>
<evidence type="ECO:0000256" key="14">
    <source>
        <dbReference type="SAM" id="SignalP"/>
    </source>
</evidence>
<dbReference type="InterPro" id="IPR000800">
    <property type="entry name" value="Notch_dom"/>
</dbReference>
<keyword evidence="1 11" id="KW-0245">EGF-like domain</keyword>
<proteinExistence type="predicted"/>
<organism evidence="17">
    <name type="scientific">Heligmosomoides polygyrus</name>
    <name type="common">Parasitic roundworm</name>
    <dbReference type="NCBI Taxonomy" id="6339"/>
    <lineage>
        <taxon>Eukaryota</taxon>
        <taxon>Metazoa</taxon>
        <taxon>Ecdysozoa</taxon>
        <taxon>Nematoda</taxon>
        <taxon>Chromadorea</taxon>
        <taxon>Rhabditida</taxon>
        <taxon>Rhabditina</taxon>
        <taxon>Rhabditomorpha</taxon>
        <taxon>Strongyloidea</taxon>
        <taxon>Heligmosomidae</taxon>
        <taxon>Heligmosomoides</taxon>
    </lineage>
</organism>
<feature type="domain" description="EGF-like" evidence="15">
    <location>
        <begin position="64"/>
        <end position="100"/>
    </location>
</feature>
<comment type="caution">
    <text evidence="11">Lacks conserved residue(s) required for the propagation of feature annotation.</text>
</comment>
<comment type="subcellular location">
    <subcellularLocation>
        <location evidence="9">Endomembrane system</location>
        <topology evidence="9">Single-pass type I membrane protein</topology>
    </subcellularLocation>
</comment>
<feature type="domain" description="EGF-like" evidence="15">
    <location>
        <begin position="28"/>
        <end position="62"/>
    </location>
</feature>
<dbReference type="GO" id="GO:0032991">
    <property type="term" value="C:protein-containing complex"/>
    <property type="evidence" value="ECO:0007669"/>
    <property type="project" value="TreeGrafter"/>
</dbReference>
<reference evidence="17 18" key="1">
    <citation type="submission" date="2018-11" db="EMBL/GenBank/DDBJ databases">
        <authorList>
            <consortium name="Pathogen Informatics"/>
        </authorList>
    </citation>
    <scope>NUCLEOTIDE SEQUENCE [LARGE SCALE GENOMIC DNA]</scope>
</reference>
<keyword evidence="2 13" id="KW-0812">Transmembrane</keyword>
<feature type="disulfide bond" evidence="11">
    <location>
        <begin position="90"/>
        <end position="99"/>
    </location>
</feature>
<feature type="transmembrane region" description="Helical" evidence="13">
    <location>
        <begin position="390"/>
        <end position="415"/>
    </location>
</feature>
<reference evidence="19" key="2">
    <citation type="submission" date="2019-09" db="UniProtKB">
        <authorList>
            <consortium name="WormBaseParasite"/>
        </authorList>
    </citation>
    <scope>IDENTIFICATION</scope>
</reference>
<dbReference type="PROSITE" id="PS01186">
    <property type="entry name" value="EGF_2"/>
    <property type="match status" value="3"/>
</dbReference>
<sequence>MRSLPSHTRRLLVLLLCISWTGAPRGDARSRCPADFQCQNGGSCGPDGNCVCTSGWAGKTCEMEAIPCPDQPCVYGVCVAEGDGQQACRCDHRFEGRLCERDKDECALKVCPPDAICMNLVPKRDTDKGYSCVCPEGYTGEFCDLEVDLCKLYMQKGENYCHNGGVCGARHVCMCQNGFGGPRCGHRVPLLEEYEEFGCPERPEVCAKLFDDGHCDEICNREQCLFDGFDCAKRDGTVCRSPAECAYKYGDGKCDKECEGPECGYDGGDCEKNATSYSSEANMIGVVVGVPPDVAVGNLRQLEAQLAQVSTISTDVNGTMVFFDVDTSGCRVRRRKGLSQRCFTDLRAAATYLTLELARKRPLDGETLPIRDISWRKKQLESIQTLSPPVVLVLVCAVVLTLLVAFCGGVIVAIVKARRRRQTTVFAPCWKVPNSGNCYHPPTPPYSGSPEHAHNSERGSNAEQTNDRTSKAVVNSLLPIVDSKSPLLIAVRRGDHEKVREMIASKETFVDALFERSTAGQSPLLFAARIAHPGLECVSLLVEAIDVIRKRRHDDLLSVHFEDLQRDRKDLLRMLPLRDEADAKYALTDSMGRNVLHYAALCNAAHLVNYFAACGANVNLIDYNVMFILHAMADVDVTDVNKVVSSAAFLPEAPLEFSTCRLQIDPWLSSQKFFHGFLSREDLPALLQNDGDFLVRCNEADKGQPREIIVSVLYDPEGKSKGADQNGKLELVRFYNSGTLNVWDD</sequence>
<dbReference type="Proteomes" id="UP000050761">
    <property type="component" value="Unassembled WGS sequence"/>
</dbReference>
<evidence type="ECO:0000259" key="16">
    <source>
        <dbReference type="PROSITE" id="PS50258"/>
    </source>
</evidence>
<dbReference type="InterPro" id="IPR002110">
    <property type="entry name" value="Ankyrin_rpt"/>
</dbReference>
<dbReference type="InterPro" id="IPR001881">
    <property type="entry name" value="EGF-like_Ca-bd_dom"/>
</dbReference>
<keyword evidence="7 11" id="KW-1015">Disulfide bond</keyword>
<evidence type="ECO:0000256" key="8">
    <source>
        <dbReference type="ARBA" id="ARBA00023180"/>
    </source>
</evidence>
<dbReference type="InterPro" id="IPR051022">
    <property type="entry name" value="Notch_Cell-Fate_Det"/>
</dbReference>
<dbReference type="PROSITE" id="PS50088">
    <property type="entry name" value="ANK_REPEAT"/>
    <property type="match status" value="1"/>
</dbReference>
<evidence type="ECO:0000259" key="15">
    <source>
        <dbReference type="PROSITE" id="PS50026"/>
    </source>
</evidence>
<dbReference type="PROSITE" id="PS00022">
    <property type="entry name" value="EGF_1"/>
    <property type="match status" value="4"/>
</dbReference>
<feature type="signal peptide" evidence="14">
    <location>
        <begin position="1"/>
        <end position="28"/>
    </location>
</feature>
<dbReference type="WBParaSite" id="HPBE_0002041601-mRNA-1">
    <property type="protein sequence ID" value="HPBE_0002041601-mRNA-1"/>
    <property type="gene ID" value="HPBE_0002041601"/>
</dbReference>
<dbReference type="GO" id="GO:0012505">
    <property type="term" value="C:endomembrane system"/>
    <property type="evidence" value="ECO:0007669"/>
    <property type="project" value="UniProtKB-SubCell"/>
</dbReference>
<dbReference type="CDD" id="cd00054">
    <property type="entry name" value="EGF_CA"/>
    <property type="match status" value="1"/>
</dbReference>
<dbReference type="SMART" id="SM00179">
    <property type="entry name" value="EGF_CA"/>
    <property type="match status" value="1"/>
</dbReference>
<evidence type="ECO:0000256" key="1">
    <source>
        <dbReference type="ARBA" id="ARBA00022536"/>
    </source>
</evidence>
<dbReference type="OrthoDB" id="5856526at2759"/>
<dbReference type="PROSITE" id="PS50026">
    <property type="entry name" value="EGF_3"/>
    <property type="match status" value="4"/>
</dbReference>
<dbReference type="GO" id="GO:0005509">
    <property type="term" value="F:calcium ion binding"/>
    <property type="evidence" value="ECO:0007669"/>
    <property type="project" value="InterPro"/>
</dbReference>
<dbReference type="PRINTS" id="PR01452">
    <property type="entry name" value="LNOTCHREPEAT"/>
</dbReference>
<feature type="chain" id="PRO_5044596733" evidence="14">
    <location>
        <begin position="29"/>
        <end position="745"/>
    </location>
</feature>
<feature type="repeat" description="ANK" evidence="10">
    <location>
        <begin position="591"/>
        <end position="623"/>
    </location>
</feature>
<evidence type="ECO:0000256" key="2">
    <source>
        <dbReference type="ARBA" id="ARBA00022692"/>
    </source>
</evidence>
<keyword evidence="6 13" id="KW-0472">Membrane</keyword>
<evidence type="ECO:0000256" key="3">
    <source>
        <dbReference type="ARBA" id="ARBA00022729"/>
    </source>
</evidence>
<feature type="region of interest" description="Disordered" evidence="12">
    <location>
        <begin position="441"/>
        <end position="468"/>
    </location>
</feature>
<dbReference type="GO" id="GO:0007157">
    <property type="term" value="P:heterophilic cell-cell adhesion via plasma membrane cell adhesion molecules"/>
    <property type="evidence" value="ECO:0007669"/>
    <property type="project" value="TreeGrafter"/>
</dbReference>
<protein>
    <submittedName>
        <fullName evidence="19">Notch</fullName>
    </submittedName>
</protein>
<keyword evidence="4" id="KW-0677">Repeat</keyword>
<dbReference type="Pfam" id="PF00066">
    <property type="entry name" value="Notch"/>
    <property type="match status" value="2"/>
</dbReference>
<dbReference type="SMART" id="SM00248">
    <property type="entry name" value="ANK"/>
    <property type="match status" value="3"/>
</dbReference>
<evidence type="ECO:0000313" key="18">
    <source>
        <dbReference type="Proteomes" id="UP000050761"/>
    </source>
</evidence>
<evidence type="ECO:0000256" key="5">
    <source>
        <dbReference type="ARBA" id="ARBA00022989"/>
    </source>
</evidence>
<feature type="domain" description="LNR" evidence="16">
    <location>
        <begin position="199"/>
        <end position="231"/>
    </location>
</feature>
<dbReference type="Gene3D" id="4.10.470.20">
    <property type="match status" value="2"/>
</dbReference>
<dbReference type="SUPFAM" id="SSF55550">
    <property type="entry name" value="SH2 domain"/>
    <property type="match status" value="1"/>
</dbReference>
<feature type="disulfide bond" evidence="11">
    <location>
        <begin position="175"/>
        <end position="184"/>
    </location>
</feature>
<dbReference type="SUPFAM" id="SSF48403">
    <property type="entry name" value="Ankyrin repeat"/>
    <property type="match status" value="1"/>
</dbReference>
<dbReference type="InterPro" id="IPR000742">
    <property type="entry name" value="EGF"/>
</dbReference>
<keyword evidence="18" id="KW-1185">Reference proteome</keyword>
<dbReference type="PANTHER" id="PTHR24049">
    <property type="entry name" value="CRUMBS FAMILY MEMBER"/>
    <property type="match status" value="1"/>
</dbReference>
<feature type="disulfide bond" evidence="11">
    <location>
        <begin position="68"/>
        <end position="78"/>
    </location>
</feature>
<evidence type="ECO:0000313" key="17">
    <source>
        <dbReference type="EMBL" id="VDP19826.1"/>
    </source>
</evidence>
<feature type="disulfide bond" evidence="11">
    <location>
        <begin position="134"/>
        <end position="143"/>
    </location>
</feature>
<dbReference type="PROSITE" id="PS50258">
    <property type="entry name" value="LNR"/>
    <property type="match status" value="2"/>
</dbReference>
<dbReference type="SUPFAM" id="SSF90193">
    <property type="entry name" value="Notch domain"/>
    <property type="match status" value="2"/>
</dbReference>
<dbReference type="GO" id="GO:0045197">
    <property type="term" value="P:establishment or maintenance of epithelial cell apical/basal polarity"/>
    <property type="evidence" value="ECO:0007669"/>
    <property type="project" value="TreeGrafter"/>
</dbReference>
<dbReference type="InterPro" id="IPR035993">
    <property type="entry name" value="Notch-like_dom_sf"/>
</dbReference>
<dbReference type="SUPFAM" id="SSF57196">
    <property type="entry name" value="EGF/Laminin"/>
    <property type="match status" value="1"/>
</dbReference>
<evidence type="ECO:0000256" key="11">
    <source>
        <dbReference type="PROSITE-ProRule" id="PRU00076"/>
    </source>
</evidence>
<evidence type="ECO:0000256" key="6">
    <source>
        <dbReference type="ARBA" id="ARBA00023136"/>
    </source>
</evidence>
<evidence type="ECO:0000256" key="7">
    <source>
        <dbReference type="ARBA" id="ARBA00023157"/>
    </source>
</evidence>
<dbReference type="EMBL" id="UZAH01032130">
    <property type="protein sequence ID" value="VDP19826.1"/>
    <property type="molecule type" value="Genomic_DNA"/>
</dbReference>
<evidence type="ECO:0000256" key="4">
    <source>
        <dbReference type="ARBA" id="ARBA00022737"/>
    </source>
</evidence>
<dbReference type="FunFam" id="2.10.25.10:FF:000173">
    <property type="entry name" value="Neurogenic locus notch protein 2"/>
    <property type="match status" value="1"/>
</dbReference>
<dbReference type="AlphaFoldDB" id="A0A3P8FLF9"/>
<dbReference type="GO" id="GO:0005886">
    <property type="term" value="C:plasma membrane"/>
    <property type="evidence" value="ECO:0007669"/>
    <property type="project" value="TreeGrafter"/>
</dbReference>
<dbReference type="SMART" id="SM00181">
    <property type="entry name" value="EGF"/>
    <property type="match status" value="4"/>
</dbReference>
<feature type="domain" description="EGF-like" evidence="15">
    <location>
        <begin position="146"/>
        <end position="185"/>
    </location>
</feature>
<feature type="domain" description="LNR" evidence="16">
    <location>
        <begin position="239"/>
        <end position="282"/>
    </location>
</feature>
<dbReference type="SMART" id="SM00004">
    <property type="entry name" value="NL"/>
    <property type="match status" value="2"/>
</dbReference>
<dbReference type="Gene3D" id="3.30.505.10">
    <property type="entry name" value="SH2 domain"/>
    <property type="match status" value="1"/>
</dbReference>
<dbReference type="InterPro" id="IPR036770">
    <property type="entry name" value="Ankyrin_rpt-contain_sf"/>
</dbReference>
<dbReference type="Gene3D" id="1.25.40.20">
    <property type="entry name" value="Ankyrin repeat-containing domain"/>
    <property type="match status" value="1"/>
</dbReference>
<keyword evidence="5 13" id="KW-1133">Transmembrane helix</keyword>